<reference evidence="2" key="1">
    <citation type="submission" date="2023-08" db="EMBL/GenBank/DDBJ databases">
        <authorList>
            <person name="Alioto T."/>
            <person name="Alioto T."/>
            <person name="Gomez Garrido J."/>
        </authorList>
    </citation>
    <scope>NUCLEOTIDE SEQUENCE</scope>
</reference>
<feature type="compositionally biased region" description="Polar residues" evidence="1">
    <location>
        <begin position="20"/>
        <end position="29"/>
    </location>
</feature>
<sequence length="233" mass="27736">MKTKPDIEIRGAPRYRSLRPTGTNSQQKSGNKHRIWSDCQFPDYLQSPSYDAKLKPWGTRMWWLNGRGQPPKWVERQEVYVSGGVIWRYKEFPTKRCEGLIKHRLWECPDSREMLYNRTCLMKERSDTYRVIEHYPVRSHSPNAIPKFTCMKFLQRTKNVVQVFEKLIGLEQRARKCVGQYHNSEIEPKHCEQRARKCVGQYHNSEFEPQHCDCEGNTLNTTPIINHSLFLRY</sequence>
<dbReference type="AlphaFoldDB" id="A0AA36B048"/>
<feature type="region of interest" description="Disordered" evidence="1">
    <location>
        <begin position="1"/>
        <end position="32"/>
    </location>
</feature>
<gene>
    <name evidence="2" type="ORF">OCTVUL_1B030667</name>
</gene>
<dbReference type="EMBL" id="OX597820">
    <property type="protein sequence ID" value="CAI9725184.1"/>
    <property type="molecule type" value="Genomic_DNA"/>
</dbReference>
<accession>A0AA36B048</accession>
<protein>
    <submittedName>
        <fullName evidence="2">Uncharacterized protein</fullName>
    </submittedName>
</protein>
<evidence type="ECO:0000313" key="2">
    <source>
        <dbReference type="EMBL" id="CAI9725184.1"/>
    </source>
</evidence>
<keyword evidence="3" id="KW-1185">Reference proteome</keyword>
<name>A0AA36B048_OCTVU</name>
<organism evidence="2 3">
    <name type="scientific">Octopus vulgaris</name>
    <name type="common">Common octopus</name>
    <dbReference type="NCBI Taxonomy" id="6645"/>
    <lineage>
        <taxon>Eukaryota</taxon>
        <taxon>Metazoa</taxon>
        <taxon>Spiralia</taxon>
        <taxon>Lophotrochozoa</taxon>
        <taxon>Mollusca</taxon>
        <taxon>Cephalopoda</taxon>
        <taxon>Coleoidea</taxon>
        <taxon>Octopodiformes</taxon>
        <taxon>Octopoda</taxon>
        <taxon>Incirrata</taxon>
        <taxon>Octopodidae</taxon>
        <taxon>Octopus</taxon>
    </lineage>
</organism>
<evidence type="ECO:0000313" key="3">
    <source>
        <dbReference type="Proteomes" id="UP001162480"/>
    </source>
</evidence>
<feature type="compositionally biased region" description="Basic and acidic residues" evidence="1">
    <location>
        <begin position="1"/>
        <end position="11"/>
    </location>
</feature>
<dbReference type="Proteomes" id="UP001162480">
    <property type="component" value="Chromosome 7"/>
</dbReference>
<proteinExistence type="predicted"/>
<evidence type="ECO:0000256" key="1">
    <source>
        <dbReference type="SAM" id="MobiDB-lite"/>
    </source>
</evidence>